<dbReference type="EMBL" id="CAEKDK010000001">
    <property type="protein sequence ID" value="CAB4263380.1"/>
    <property type="molecule type" value="Genomic_DNA"/>
</dbReference>
<keyword evidence="6" id="KW-1185">Reference proteome</keyword>
<reference evidence="1 5" key="2">
    <citation type="submission" date="2020-05" db="EMBL/GenBank/DDBJ databases">
        <authorList>
            <person name="Campoy J."/>
            <person name="Schneeberger K."/>
            <person name="Spophaly S."/>
        </authorList>
    </citation>
    <scope>NUCLEOTIDE SEQUENCE [LARGE SCALE GENOMIC DNA]</scope>
    <source>
        <strain evidence="1">PruArmRojPasFocal</strain>
    </source>
</reference>
<evidence type="ECO:0000313" key="5">
    <source>
        <dbReference type="Proteomes" id="UP000507222"/>
    </source>
</evidence>
<dbReference type="Proteomes" id="UP000507245">
    <property type="component" value="Unassembled WGS sequence"/>
</dbReference>
<evidence type="ECO:0000313" key="2">
    <source>
        <dbReference type="EMBL" id="CAB4289974.1"/>
    </source>
</evidence>
<sequence length="146" mass="15821">MQVWLSSLSPCCLKPGDRRCLQTGGRGCLLSKAFSRSLVQFKQGKDRLDCSLVLLPLGVKTFLTGVPFTLLLLAGSTCSLHQPIFGFKNLENISGELLTPTSLGGLGGLCPLPIKARVSGLEEKKTVPTRRLMVLHRKVCWAAETP</sequence>
<reference evidence="6" key="1">
    <citation type="journal article" date="2020" name="Genome Biol.">
        <title>Gamete binning: chromosome-level and haplotype-resolved genome assembly enabled by high-throughput single-cell sequencing of gamete genomes.</title>
        <authorList>
            <person name="Campoy J.A."/>
            <person name="Sun H."/>
            <person name="Goel M."/>
            <person name="Jiao W.-B."/>
            <person name="Folz-Donahue K."/>
            <person name="Wang N."/>
            <person name="Rubio M."/>
            <person name="Liu C."/>
            <person name="Kukat C."/>
            <person name="Ruiz D."/>
            <person name="Huettel B."/>
            <person name="Schneeberger K."/>
        </authorList>
    </citation>
    <scope>NUCLEOTIDE SEQUENCE [LARGE SCALE GENOMIC DNA]</scope>
    <source>
        <strain evidence="6">cv. Rojo Pasion</strain>
    </source>
</reference>
<dbReference type="EMBL" id="CAEKKB010000008">
    <property type="protein sequence ID" value="CAB4320337.1"/>
    <property type="molecule type" value="Genomic_DNA"/>
</dbReference>
<dbReference type="AlphaFoldDB" id="A0A6J5THF5"/>
<dbReference type="EMBL" id="CAEKDK010000008">
    <property type="protein sequence ID" value="CAB4289974.1"/>
    <property type="molecule type" value="Genomic_DNA"/>
</dbReference>
<name>A0A6J5THF5_PRUAR</name>
<organism evidence="1 5">
    <name type="scientific">Prunus armeniaca</name>
    <name type="common">Apricot</name>
    <name type="synonym">Armeniaca vulgaris</name>
    <dbReference type="NCBI Taxonomy" id="36596"/>
    <lineage>
        <taxon>Eukaryota</taxon>
        <taxon>Viridiplantae</taxon>
        <taxon>Streptophyta</taxon>
        <taxon>Embryophyta</taxon>
        <taxon>Tracheophyta</taxon>
        <taxon>Spermatophyta</taxon>
        <taxon>Magnoliopsida</taxon>
        <taxon>eudicotyledons</taxon>
        <taxon>Gunneridae</taxon>
        <taxon>Pentapetalae</taxon>
        <taxon>rosids</taxon>
        <taxon>fabids</taxon>
        <taxon>Rosales</taxon>
        <taxon>Rosaceae</taxon>
        <taxon>Amygdaloideae</taxon>
        <taxon>Amygdaleae</taxon>
        <taxon>Prunus</taxon>
    </lineage>
</organism>
<accession>A0A6J5THF5</accession>
<dbReference type="Proteomes" id="UP000507222">
    <property type="component" value="Unassembled WGS sequence"/>
</dbReference>
<gene>
    <name evidence="1" type="ORF">CURHAP_LOCUS3531</name>
    <name evidence="2" type="ORF">CURHAP_LOCUS49749</name>
    <name evidence="3" type="ORF">ORAREDHAP_LOCUS3314</name>
    <name evidence="4" type="ORF">ORAREDHAP_LOCUS49067</name>
</gene>
<evidence type="ECO:0000313" key="3">
    <source>
        <dbReference type="EMBL" id="CAB4293890.1"/>
    </source>
</evidence>
<dbReference type="EMBL" id="CAEKKB010000001">
    <property type="protein sequence ID" value="CAB4293890.1"/>
    <property type="molecule type" value="Genomic_DNA"/>
</dbReference>
<proteinExistence type="predicted"/>
<evidence type="ECO:0000313" key="4">
    <source>
        <dbReference type="EMBL" id="CAB4320337.1"/>
    </source>
</evidence>
<evidence type="ECO:0000313" key="1">
    <source>
        <dbReference type="EMBL" id="CAB4263380.1"/>
    </source>
</evidence>
<evidence type="ECO:0000313" key="6">
    <source>
        <dbReference type="Proteomes" id="UP000507245"/>
    </source>
</evidence>
<protein>
    <submittedName>
        <fullName evidence="1">Uncharacterized protein</fullName>
    </submittedName>
</protein>